<dbReference type="InterPro" id="IPR050553">
    <property type="entry name" value="Thioredoxin_ResA/DsbE_sf"/>
</dbReference>
<evidence type="ECO:0000259" key="2">
    <source>
        <dbReference type="PROSITE" id="PS51352"/>
    </source>
</evidence>
<dbReference type="PANTHER" id="PTHR42852">
    <property type="entry name" value="THIOL:DISULFIDE INTERCHANGE PROTEIN DSBE"/>
    <property type="match status" value="1"/>
</dbReference>
<dbReference type="GO" id="GO:0016491">
    <property type="term" value="F:oxidoreductase activity"/>
    <property type="evidence" value="ECO:0007669"/>
    <property type="project" value="InterPro"/>
</dbReference>
<dbReference type="Proteomes" id="UP000603141">
    <property type="component" value="Unassembled WGS sequence"/>
</dbReference>
<dbReference type="AlphaFoldDB" id="A0A934VVU1"/>
<proteinExistence type="predicted"/>
<evidence type="ECO:0000256" key="1">
    <source>
        <dbReference type="SAM" id="SignalP"/>
    </source>
</evidence>
<gene>
    <name evidence="3" type="ORF">JIN85_09115</name>
</gene>
<name>A0A934VVU1_9BACT</name>
<dbReference type="PANTHER" id="PTHR42852:SF13">
    <property type="entry name" value="PROTEIN DIPZ"/>
    <property type="match status" value="1"/>
</dbReference>
<comment type="caution">
    <text evidence="3">The sequence shown here is derived from an EMBL/GenBank/DDBJ whole genome shotgun (WGS) entry which is preliminary data.</text>
</comment>
<dbReference type="CDD" id="cd02966">
    <property type="entry name" value="TlpA_like_family"/>
    <property type="match status" value="1"/>
</dbReference>
<feature type="signal peptide" evidence="1">
    <location>
        <begin position="1"/>
        <end position="21"/>
    </location>
</feature>
<dbReference type="Pfam" id="PF00578">
    <property type="entry name" value="AhpC-TSA"/>
    <property type="match status" value="1"/>
</dbReference>
<organism evidence="3 4">
    <name type="scientific">Luteolibacter pohnpeiensis</name>
    <dbReference type="NCBI Taxonomy" id="454153"/>
    <lineage>
        <taxon>Bacteria</taxon>
        <taxon>Pseudomonadati</taxon>
        <taxon>Verrucomicrobiota</taxon>
        <taxon>Verrucomicrobiia</taxon>
        <taxon>Verrucomicrobiales</taxon>
        <taxon>Verrucomicrobiaceae</taxon>
        <taxon>Luteolibacter</taxon>
    </lineage>
</organism>
<feature type="domain" description="Thioredoxin" evidence="2">
    <location>
        <begin position="222"/>
        <end position="359"/>
    </location>
</feature>
<dbReference type="InterPro" id="IPR013766">
    <property type="entry name" value="Thioredoxin_domain"/>
</dbReference>
<keyword evidence="1" id="KW-0732">Signal</keyword>
<dbReference type="InterPro" id="IPR000866">
    <property type="entry name" value="AhpC/TSA"/>
</dbReference>
<evidence type="ECO:0000313" key="3">
    <source>
        <dbReference type="EMBL" id="MBK1882575.1"/>
    </source>
</evidence>
<evidence type="ECO:0000313" key="4">
    <source>
        <dbReference type="Proteomes" id="UP000603141"/>
    </source>
</evidence>
<dbReference type="Gene3D" id="3.40.30.10">
    <property type="entry name" value="Glutaredoxin"/>
    <property type="match status" value="1"/>
</dbReference>
<dbReference type="EMBL" id="JAENIJ010000012">
    <property type="protein sequence ID" value="MBK1882575.1"/>
    <property type="molecule type" value="Genomic_DNA"/>
</dbReference>
<dbReference type="PROSITE" id="PS51352">
    <property type="entry name" value="THIOREDOXIN_2"/>
    <property type="match status" value="1"/>
</dbReference>
<dbReference type="RefSeq" id="WP_200269847.1">
    <property type="nucleotide sequence ID" value="NZ_JAENIJ010000012.1"/>
</dbReference>
<accession>A0A934VVU1</accession>
<dbReference type="InterPro" id="IPR036249">
    <property type="entry name" value="Thioredoxin-like_sf"/>
</dbReference>
<keyword evidence="4" id="KW-1185">Reference proteome</keyword>
<dbReference type="GO" id="GO:0016209">
    <property type="term" value="F:antioxidant activity"/>
    <property type="evidence" value="ECO:0007669"/>
    <property type="project" value="InterPro"/>
</dbReference>
<dbReference type="SUPFAM" id="SSF52833">
    <property type="entry name" value="Thioredoxin-like"/>
    <property type="match status" value="1"/>
</dbReference>
<protein>
    <submittedName>
        <fullName evidence="3">TlpA family protein disulfide reductase</fullName>
    </submittedName>
</protein>
<reference evidence="3" key="1">
    <citation type="submission" date="2021-01" db="EMBL/GenBank/DDBJ databases">
        <title>Modified the classification status of verrucomicrobia.</title>
        <authorList>
            <person name="Feng X."/>
        </authorList>
    </citation>
    <scope>NUCLEOTIDE SEQUENCE</scope>
    <source>
        <strain evidence="3">KCTC 22041</strain>
    </source>
</reference>
<feature type="chain" id="PRO_5038010230" evidence="1">
    <location>
        <begin position="22"/>
        <end position="359"/>
    </location>
</feature>
<sequence length="359" mass="39857">MNRFTRLFPLISLFLTAVAHATPQEAASIEKEYKLAVEKWQLQLKIASKPEERITAWKARPNDSSYADRMWQAIQDSLAQDWSIEPSTWFIQLASGIIKTNQDGMVTSKYTEEVNKIMSATESYHTKSDKIGPLCLALVAGGNPRSLSLLEQIQTQNPDLKVQGVAALASAMLLRTIGDENEITRKRLNLLRKAIVQSADVEINGTTVAKLAEDELYIIRYLTKGRVAPDLTGTDSAGRPITLSSQEGKVVVLLFWNSGVIDAQHMIEICSGMAQKYKNRPFALIGVNSDPLQKLRSMEADGTVNWRNFSDPQNQLANEYRVGTMPVAYVLDGKRTIQFVGLPGSFVDLSVEALLSETH</sequence>